<reference evidence="1" key="1">
    <citation type="submission" date="2021-09" db="EMBL/GenBank/DDBJ databases">
        <authorList>
            <consortium name="AG Swart"/>
            <person name="Singh M."/>
            <person name="Singh A."/>
            <person name="Seah K."/>
            <person name="Emmerich C."/>
        </authorList>
    </citation>
    <scope>NUCLEOTIDE SEQUENCE</scope>
    <source>
        <strain evidence="1">ATCC30299</strain>
    </source>
</reference>
<dbReference type="Proteomes" id="UP001162131">
    <property type="component" value="Unassembled WGS sequence"/>
</dbReference>
<evidence type="ECO:0000313" key="1">
    <source>
        <dbReference type="EMBL" id="CAG9327390.1"/>
    </source>
</evidence>
<sequence length="126" mass="14994">MGIPPPHCIWRRIVKNYFKKALPSTLDETVIAGEKLEKSWEKYGMDAYESRLAEEEYMQSIEQDMILHKFLKRFSYKKYVNGFLVHAGTKYDNRGHDRLKTHFVPTTPKFRLEGIQLESWKKNKVL</sequence>
<dbReference type="EMBL" id="CAJZBQ010000043">
    <property type="protein sequence ID" value="CAG9327390.1"/>
    <property type="molecule type" value="Genomic_DNA"/>
</dbReference>
<keyword evidence="2" id="KW-1185">Reference proteome</keyword>
<name>A0AAU9JQY5_9CILI</name>
<organism evidence="1 2">
    <name type="scientific">Blepharisma stoltei</name>
    <dbReference type="NCBI Taxonomy" id="1481888"/>
    <lineage>
        <taxon>Eukaryota</taxon>
        <taxon>Sar</taxon>
        <taxon>Alveolata</taxon>
        <taxon>Ciliophora</taxon>
        <taxon>Postciliodesmatophora</taxon>
        <taxon>Heterotrichea</taxon>
        <taxon>Heterotrichida</taxon>
        <taxon>Blepharismidae</taxon>
        <taxon>Blepharisma</taxon>
    </lineage>
</organism>
<evidence type="ECO:0000313" key="2">
    <source>
        <dbReference type="Proteomes" id="UP001162131"/>
    </source>
</evidence>
<dbReference type="AlphaFoldDB" id="A0AAU9JQY5"/>
<proteinExistence type="predicted"/>
<accession>A0AAU9JQY5</accession>
<protein>
    <submittedName>
        <fullName evidence="1">Uncharacterized protein</fullName>
    </submittedName>
</protein>
<comment type="caution">
    <text evidence="1">The sequence shown here is derived from an EMBL/GenBank/DDBJ whole genome shotgun (WGS) entry which is preliminary data.</text>
</comment>
<gene>
    <name evidence="1" type="ORF">BSTOLATCC_MIC43429</name>
</gene>